<name>A0AAE8GB29_ACIPI</name>
<dbReference type="RefSeq" id="WP_130173403.1">
    <property type="nucleotide sequence ID" value="NZ_JAFHFP010000005.1"/>
</dbReference>
<organism evidence="1 2">
    <name type="scientific">Acinetobacter pittii</name>
    <name type="common">Acinetobacter genomosp. 3</name>
    <dbReference type="NCBI Taxonomy" id="48296"/>
    <lineage>
        <taxon>Bacteria</taxon>
        <taxon>Pseudomonadati</taxon>
        <taxon>Pseudomonadota</taxon>
        <taxon>Gammaproteobacteria</taxon>
        <taxon>Moraxellales</taxon>
        <taxon>Moraxellaceae</taxon>
        <taxon>Acinetobacter</taxon>
        <taxon>Acinetobacter calcoaceticus/baumannii complex</taxon>
    </lineage>
</organism>
<accession>A0AAE8GB29</accession>
<protein>
    <submittedName>
        <fullName evidence="1">Nucleoside-diphosphate sugar epimerase</fullName>
    </submittedName>
</protein>
<dbReference type="SUPFAM" id="SSF53756">
    <property type="entry name" value="UDP-Glycosyltransferase/glycogen phosphorylase"/>
    <property type="match status" value="1"/>
</dbReference>
<comment type="caution">
    <text evidence="1">The sequence shown here is derived from an EMBL/GenBank/DDBJ whole genome shotgun (WGS) entry which is preliminary data.</text>
</comment>
<evidence type="ECO:0000313" key="1">
    <source>
        <dbReference type="EMBL" id="RZH28336.1"/>
    </source>
</evidence>
<dbReference type="Proteomes" id="UP000294065">
    <property type="component" value="Unassembled WGS sequence"/>
</dbReference>
<dbReference type="Pfam" id="PF06258">
    <property type="entry name" value="Mito_fiss_Elm1"/>
    <property type="match status" value="1"/>
</dbReference>
<dbReference type="AlphaFoldDB" id="A0AAE8GB29"/>
<sequence>MHIVYVSDGKAGHRSQALGLFQAMQRQQPETTFEEVLISDLPIISLIQALFSSKKSLFEQAPDFVFGVGSHTHFRVWLLGRIFKKAKTIILMKPNLPIGCFDYTVIPEHDGIHADSHVIVTRGALNPIRNENRHQTARVLIALGGSSKRHQWNQNKVLISVQKIVENNPDAEIILTTSRRTPAEFVDILRQQSFAQHLRIFPVDQTPQGWIFEEMQKAEAVWVTEDSVSMIFEALTAGCRVGVMAMDRLKDDRITHSVDQMLETKLISQQTCVVQLPQPYAFKEADRVATYLLSKN</sequence>
<evidence type="ECO:0000313" key="2">
    <source>
        <dbReference type="Proteomes" id="UP000294065"/>
    </source>
</evidence>
<dbReference type="InterPro" id="IPR009367">
    <property type="entry name" value="Elm1-like"/>
</dbReference>
<proteinExistence type="predicted"/>
<dbReference type="EMBL" id="SGTH01000004">
    <property type="protein sequence ID" value="RZH28336.1"/>
    <property type="molecule type" value="Genomic_DNA"/>
</dbReference>
<reference evidence="1 2" key="1">
    <citation type="submission" date="2019-02" db="EMBL/GenBank/DDBJ databases">
        <title>The Batch Genome Submission of Acinetobacter spp. strains.</title>
        <authorList>
            <person name="Qin J."/>
            <person name="Hu Y."/>
            <person name="Ye H."/>
            <person name="Wei L."/>
            <person name="Feng Y."/>
            <person name="Zong Z."/>
        </authorList>
    </citation>
    <scope>NUCLEOTIDE SEQUENCE [LARGE SCALE GENOMIC DNA]</scope>
    <source>
        <strain evidence="1 2">WCHAP100012</strain>
    </source>
</reference>
<gene>
    <name evidence="1" type="ORF">EXD98_12260</name>
</gene>